<comment type="caution">
    <text evidence="1">The sequence shown here is derived from an EMBL/GenBank/DDBJ whole genome shotgun (WGS) entry which is preliminary data.</text>
</comment>
<dbReference type="OrthoDB" id="1896044at2759"/>
<dbReference type="AlphaFoldDB" id="A0A314XSY5"/>
<dbReference type="PANTHER" id="PTHR31170">
    <property type="entry name" value="BNAC04G53230D PROTEIN"/>
    <property type="match status" value="1"/>
</dbReference>
<organism evidence="1 2">
    <name type="scientific">Prunus yedoensis var. nudiflora</name>
    <dbReference type="NCBI Taxonomy" id="2094558"/>
    <lineage>
        <taxon>Eukaryota</taxon>
        <taxon>Viridiplantae</taxon>
        <taxon>Streptophyta</taxon>
        <taxon>Embryophyta</taxon>
        <taxon>Tracheophyta</taxon>
        <taxon>Spermatophyta</taxon>
        <taxon>Magnoliopsida</taxon>
        <taxon>eudicotyledons</taxon>
        <taxon>Gunneridae</taxon>
        <taxon>Pentapetalae</taxon>
        <taxon>rosids</taxon>
        <taxon>fabids</taxon>
        <taxon>Rosales</taxon>
        <taxon>Rosaceae</taxon>
        <taxon>Amygdaloideae</taxon>
        <taxon>Amygdaleae</taxon>
        <taxon>Prunus</taxon>
    </lineage>
</organism>
<keyword evidence="2" id="KW-1185">Reference proteome</keyword>
<reference evidence="1 2" key="1">
    <citation type="submission" date="2018-02" db="EMBL/GenBank/DDBJ databases">
        <title>Draft genome of wild Prunus yedoensis var. nudiflora.</title>
        <authorList>
            <person name="Baek S."/>
            <person name="Kim J.-H."/>
            <person name="Choi K."/>
            <person name="Kim G.-B."/>
            <person name="Cho A."/>
            <person name="Jang H."/>
            <person name="Shin C.-H."/>
            <person name="Yu H.-J."/>
            <person name="Mun J.-H."/>
        </authorList>
    </citation>
    <scope>NUCLEOTIDE SEQUENCE [LARGE SCALE GENOMIC DNA]</scope>
    <source>
        <strain evidence="2">cv. Jeju island</strain>
        <tissue evidence="1">Leaf</tissue>
    </source>
</reference>
<accession>A0A314XSY5</accession>
<evidence type="ECO:0000313" key="1">
    <source>
        <dbReference type="EMBL" id="PQP97162.1"/>
    </source>
</evidence>
<dbReference type="Proteomes" id="UP000250321">
    <property type="component" value="Unassembled WGS sequence"/>
</dbReference>
<proteinExistence type="predicted"/>
<dbReference type="STRING" id="2094558.A0A314XSY5"/>
<dbReference type="InterPro" id="IPR004158">
    <property type="entry name" value="DUF247_pln"/>
</dbReference>
<sequence>MRYMKDFLERTKVRLEDLFESMMKQQAQIRASYAVTIKLKEHEVVKMIMVDATFTFEVRLRASFPSLQKENDRIFGKPWMLRDIIYDMLLLENQVPFFILEYLYFLALANNTVPLETGFPSLS</sequence>
<name>A0A314XSY5_PRUYE</name>
<evidence type="ECO:0000313" key="2">
    <source>
        <dbReference type="Proteomes" id="UP000250321"/>
    </source>
</evidence>
<protein>
    <submittedName>
        <fullName evidence="1">Uncharacterized protein</fullName>
    </submittedName>
</protein>
<dbReference type="Pfam" id="PF03140">
    <property type="entry name" value="DUF247"/>
    <property type="match status" value="1"/>
</dbReference>
<dbReference type="EMBL" id="PJQY01002005">
    <property type="protein sequence ID" value="PQP97162.1"/>
    <property type="molecule type" value="Genomic_DNA"/>
</dbReference>
<dbReference type="PANTHER" id="PTHR31170:SF25">
    <property type="entry name" value="BNAA09G04570D PROTEIN"/>
    <property type="match status" value="1"/>
</dbReference>
<gene>
    <name evidence="1" type="ORF">Pyn_16638</name>
</gene>